<reference evidence="2" key="1">
    <citation type="submission" date="2018-03" db="EMBL/GenBank/DDBJ databases">
        <authorList>
            <person name="Guldener U."/>
        </authorList>
    </citation>
    <scope>NUCLEOTIDE SEQUENCE</scope>
</reference>
<keyword evidence="3" id="KW-1185">Reference proteome</keyword>
<protein>
    <submittedName>
        <fullName evidence="2">Uncharacterized protein</fullName>
    </submittedName>
</protein>
<evidence type="ECO:0000256" key="1">
    <source>
        <dbReference type="SAM" id="MobiDB-lite"/>
    </source>
</evidence>
<feature type="compositionally biased region" description="Acidic residues" evidence="1">
    <location>
        <begin position="79"/>
        <end position="90"/>
    </location>
</feature>
<gene>
    <name evidence="2" type="ORF">FTOL_06589</name>
</gene>
<proteinExistence type="predicted"/>
<name>A0AAE8MAB9_9HYPO</name>
<dbReference type="EMBL" id="ONZP01000222">
    <property type="protein sequence ID" value="SPJ78200.1"/>
    <property type="molecule type" value="Genomic_DNA"/>
</dbReference>
<sequence>MGILCCKPERPVTQDEIDEYRRYRRIYLKDRLPPEPHDSPDCYETRLYAAQDLEAYRRLPARPPSDSNYTPTSGKPPELEEISEEVEPDPEGTLVGIDVPSTATDTVTGFVAA</sequence>
<accession>A0AAE8MAB9</accession>
<organism evidence="2 3">
    <name type="scientific">Fusarium torulosum</name>
    <dbReference type="NCBI Taxonomy" id="33205"/>
    <lineage>
        <taxon>Eukaryota</taxon>
        <taxon>Fungi</taxon>
        <taxon>Dikarya</taxon>
        <taxon>Ascomycota</taxon>
        <taxon>Pezizomycotina</taxon>
        <taxon>Sordariomycetes</taxon>
        <taxon>Hypocreomycetidae</taxon>
        <taxon>Hypocreales</taxon>
        <taxon>Nectriaceae</taxon>
        <taxon>Fusarium</taxon>
    </lineage>
</organism>
<evidence type="ECO:0000313" key="2">
    <source>
        <dbReference type="EMBL" id="SPJ78200.1"/>
    </source>
</evidence>
<dbReference type="Proteomes" id="UP001187734">
    <property type="component" value="Unassembled WGS sequence"/>
</dbReference>
<feature type="region of interest" description="Disordered" evidence="1">
    <location>
        <begin position="57"/>
        <end position="99"/>
    </location>
</feature>
<dbReference type="AlphaFoldDB" id="A0AAE8MAB9"/>
<comment type="caution">
    <text evidence="2">The sequence shown here is derived from an EMBL/GenBank/DDBJ whole genome shotgun (WGS) entry which is preliminary data.</text>
</comment>
<evidence type="ECO:0000313" key="3">
    <source>
        <dbReference type="Proteomes" id="UP001187734"/>
    </source>
</evidence>